<dbReference type="SUPFAM" id="SSF90123">
    <property type="entry name" value="ABC transporter transmembrane region"/>
    <property type="match status" value="2"/>
</dbReference>
<dbReference type="InterPro" id="IPR036640">
    <property type="entry name" value="ABC1_TM_sf"/>
</dbReference>
<evidence type="ECO:0000259" key="11">
    <source>
        <dbReference type="PROSITE" id="PS50929"/>
    </source>
</evidence>
<dbReference type="InterPro" id="IPR003439">
    <property type="entry name" value="ABC_transporter-like_ATP-bd"/>
</dbReference>
<feature type="transmembrane region" description="Helical" evidence="9">
    <location>
        <begin position="943"/>
        <end position="965"/>
    </location>
</feature>
<dbReference type="PANTHER" id="PTHR43394:SF27">
    <property type="entry name" value="ATP-DEPENDENT TRANSLOCASE ABCB1-LIKE"/>
    <property type="match status" value="1"/>
</dbReference>
<evidence type="ECO:0000313" key="12">
    <source>
        <dbReference type="EMBL" id="KHJ97250.1"/>
    </source>
</evidence>
<dbReference type="GO" id="GO:0016887">
    <property type="term" value="F:ATP hydrolysis activity"/>
    <property type="evidence" value="ECO:0007669"/>
    <property type="project" value="InterPro"/>
</dbReference>
<keyword evidence="5" id="KW-0067">ATP-binding</keyword>
<dbReference type="Pfam" id="PF00664">
    <property type="entry name" value="ABC_membrane"/>
    <property type="match status" value="3"/>
</dbReference>
<keyword evidence="6 9" id="KW-1133">Transmembrane helix</keyword>
<name>A0A0B1TPD5_OESDE</name>
<dbReference type="PROSITE" id="PS00211">
    <property type="entry name" value="ABC_TRANSPORTER_1"/>
    <property type="match status" value="2"/>
</dbReference>
<accession>A0A0B1TPD5</accession>
<evidence type="ECO:0000259" key="10">
    <source>
        <dbReference type="PROSITE" id="PS50893"/>
    </source>
</evidence>
<comment type="similarity">
    <text evidence="2">Belongs to the ABC transporter superfamily. ABCB family. Multidrug resistance exporter (TC 3.A.1.201) subfamily.</text>
</comment>
<dbReference type="OrthoDB" id="6500128at2759"/>
<feature type="domain" description="ABC transmembrane type-1" evidence="11">
    <location>
        <begin position="17"/>
        <end position="314"/>
    </location>
</feature>
<evidence type="ECO:0000313" key="13">
    <source>
        <dbReference type="Proteomes" id="UP000053660"/>
    </source>
</evidence>
<dbReference type="Proteomes" id="UP000053660">
    <property type="component" value="Unassembled WGS sequence"/>
</dbReference>
<feature type="transmembrane region" description="Helical" evidence="9">
    <location>
        <begin position="863"/>
        <end position="890"/>
    </location>
</feature>
<evidence type="ECO:0000256" key="2">
    <source>
        <dbReference type="ARBA" id="ARBA00007577"/>
    </source>
</evidence>
<dbReference type="InterPro" id="IPR011527">
    <property type="entry name" value="ABC1_TM_dom"/>
</dbReference>
<evidence type="ECO:0000256" key="6">
    <source>
        <dbReference type="ARBA" id="ARBA00022989"/>
    </source>
</evidence>
<keyword evidence="7 9" id="KW-0472">Membrane</keyword>
<organism evidence="12 13">
    <name type="scientific">Oesophagostomum dentatum</name>
    <name type="common">Nodular worm</name>
    <dbReference type="NCBI Taxonomy" id="61180"/>
    <lineage>
        <taxon>Eukaryota</taxon>
        <taxon>Metazoa</taxon>
        <taxon>Ecdysozoa</taxon>
        <taxon>Nematoda</taxon>
        <taxon>Chromadorea</taxon>
        <taxon>Rhabditida</taxon>
        <taxon>Rhabditina</taxon>
        <taxon>Rhabditomorpha</taxon>
        <taxon>Strongyloidea</taxon>
        <taxon>Strongylidae</taxon>
        <taxon>Oesophagostomum</taxon>
    </lineage>
</organism>
<dbReference type="InterPro" id="IPR017871">
    <property type="entry name" value="ABC_transporter-like_CS"/>
</dbReference>
<keyword evidence="13" id="KW-1185">Reference proteome</keyword>
<dbReference type="InterPro" id="IPR039421">
    <property type="entry name" value="Type_1_exporter"/>
</dbReference>
<feature type="transmembrane region" description="Helical" evidence="9">
    <location>
        <begin position="251"/>
        <end position="274"/>
    </location>
</feature>
<dbReference type="InterPro" id="IPR027417">
    <property type="entry name" value="P-loop_NTPase"/>
</dbReference>
<evidence type="ECO:0000256" key="7">
    <source>
        <dbReference type="ARBA" id="ARBA00023136"/>
    </source>
</evidence>
<keyword evidence="3 9" id="KW-0812">Transmembrane</keyword>
<feature type="domain" description="ABC transporter" evidence="10">
    <location>
        <begin position="349"/>
        <end position="725"/>
    </location>
</feature>
<dbReference type="GO" id="GO:0005524">
    <property type="term" value="F:ATP binding"/>
    <property type="evidence" value="ECO:0007669"/>
    <property type="project" value="UniProtKB-KW"/>
</dbReference>
<sequence>MLDIMRDAGWMDYSLLIGGILLQCASGALVPFNSFVLKGICDTLISGHRDYVINELNMEQFTIDVLYHCNNYLILGMTQLAVGYFSNVFLFAMCERRIQYIREKYLRAVMRQDMAWFDTQQVGALTGKMSSGVERIRDGIGDKLGQIFSGVGAFISGVSIGLYLRKKQYNYTERSSRFFIFQLGDDIGNSAYDSYASGWYGSLRKTADALAHEVIASIRTVMAFNAQPAEIKRYEKELKTAQKLGIKKVHVLALAAALPLSLLFLAMAICFWYGTTLVLDGKMSPGSIFGVFWAVQVGNRRLGETTAHLGATVGAKLAAADIFAVIDRVPTIDSQQEDGLFPQHIEGRLTFNEVHFSYPSRPTVEVLKNISFEVDKGETLAVVGHSGCGKSTITGLLLRYYEKTAGRIALDGIPLSECNIRWLRSVVGIVQQEPVIFAGTVAENVRMGDDTLTDEEVMEACRLANALGFIRKLGKQFVLRIQGGHMRASFLFSLTVNSCITDFSKMKPQNNTFVAFYYMTSNLANQQLHPISHYRYVWGQYSIETARDWFRRFRDGDQKLEDFARSGHLSEVGNDRLRQLVEAYPRQTTHEQKQILSVHFTSIADHLPQLGNMYKGFNTVIGEGAVQLSGGQKQRIAIARALVRKPQILVLDEATSALDVESEQAVQEALDRTRKDRTTICIAHRLSTIQNADKIIVLDKGSIVEMGNHKELMAIRNGVYRSMIKAQEITKGEEEDLELGALKSTGTERDRKKQAEALEEEAEAQQAQENESAEVRWSLIRGRKGRSQRAAKREAEKSLEEDATEASFREILSYIRPELPMTVAALIVTLLRGAIWPIFSVMYGKLFLMLSHPDPDTMATASLVNSALLMGLSISALTMTFSSGSLSGIIGEKMAMRMRMDVFKNIMRQDASYFDDPKHNTGTLTARLSTDAPNVKVAIDHRLATVVQGVISLIGGIVVSFYYGWNVALCGMTTGSILAIVQTTLTKYLKIRGEKDLESAVEADRIVNESISNTKTIQALCKEDYMHKMYCNAAQEPHRRALIRGHWQALLYGMTNSFFVLNFAIAFAYGLWLIRNGGVLHLRFSSKLKVNEALNLAGIMMAASYFPEFIRARISAGIMFTMMRSVPKIDNMSNVGKRPSIDNYDIRGLSIRHVRNQMAVVGQEPTLFNMTVRENITYGLDECSDREIEDAARLANIHDFITGLPEGYNTKLGDKGSLLSVGQKQRIAIARAIIRDPKILLLDEATSALDSESEKVVQEALDKARQGRTCLVIAHRLPTIQSADMIVVCREGRIAEQGTHQALLAKKGIYYRFVVVVDAEMYILDKNS</sequence>
<evidence type="ECO:0000256" key="3">
    <source>
        <dbReference type="ARBA" id="ARBA00022692"/>
    </source>
</evidence>
<evidence type="ECO:0000256" key="1">
    <source>
        <dbReference type="ARBA" id="ARBA00004141"/>
    </source>
</evidence>
<dbReference type="Gene3D" id="1.20.1560.10">
    <property type="entry name" value="ABC transporter type 1, transmembrane domain"/>
    <property type="match status" value="3"/>
</dbReference>
<dbReference type="SMART" id="SM00382">
    <property type="entry name" value="AAA"/>
    <property type="match status" value="2"/>
</dbReference>
<dbReference type="CDD" id="cd18578">
    <property type="entry name" value="ABC_6TM_Pgp_ABCB1_D2_like"/>
    <property type="match status" value="1"/>
</dbReference>
<comment type="subcellular location">
    <subcellularLocation>
        <location evidence="1">Membrane</location>
        <topology evidence="1">Multi-pass membrane protein</topology>
    </subcellularLocation>
</comment>
<dbReference type="PROSITE" id="PS50893">
    <property type="entry name" value="ABC_TRANSPORTER_2"/>
    <property type="match status" value="2"/>
</dbReference>
<feature type="region of interest" description="Disordered" evidence="8">
    <location>
        <begin position="737"/>
        <end position="773"/>
    </location>
</feature>
<evidence type="ECO:0000256" key="9">
    <source>
        <dbReference type="SAM" id="Phobius"/>
    </source>
</evidence>
<feature type="transmembrane region" description="Helical" evidence="9">
    <location>
        <begin position="72"/>
        <end position="94"/>
    </location>
</feature>
<feature type="domain" description="ABC transmembrane type-1" evidence="11">
    <location>
        <begin position="823"/>
        <end position="1125"/>
    </location>
</feature>
<feature type="transmembrane region" description="Helical" evidence="9">
    <location>
        <begin position="1049"/>
        <end position="1074"/>
    </location>
</feature>
<evidence type="ECO:0000256" key="8">
    <source>
        <dbReference type="SAM" id="MobiDB-lite"/>
    </source>
</evidence>
<dbReference type="Pfam" id="PF00005">
    <property type="entry name" value="ABC_tran"/>
    <property type="match status" value="3"/>
</dbReference>
<proteinExistence type="inferred from homology"/>
<dbReference type="PROSITE" id="PS50929">
    <property type="entry name" value="ABC_TM1F"/>
    <property type="match status" value="2"/>
</dbReference>
<dbReference type="InterPro" id="IPR003593">
    <property type="entry name" value="AAA+_ATPase"/>
</dbReference>
<gene>
    <name evidence="12" type="ORF">OESDEN_02772</name>
</gene>
<dbReference type="SUPFAM" id="SSF52540">
    <property type="entry name" value="P-loop containing nucleoside triphosphate hydrolases"/>
    <property type="match status" value="2"/>
</dbReference>
<feature type="domain" description="ABC transporter" evidence="10">
    <location>
        <begin position="1082"/>
        <end position="1316"/>
    </location>
</feature>
<dbReference type="CDD" id="cd18577">
    <property type="entry name" value="ABC_6TM_Pgp_ABCB1_D1_like"/>
    <property type="match status" value="1"/>
</dbReference>
<feature type="transmembrane region" description="Helical" evidence="9">
    <location>
        <begin position="1094"/>
        <end position="1114"/>
    </location>
</feature>
<dbReference type="GO" id="GO:0015421">
    <property type="term" value="F:ABC-type oligopeptide transporter activity"/>
    <property type="evidence" value="ECO:0007669"/>
    <property type="project" value="TreeGrafter"/>
</dbReference>
<dbReference type="GO" id="GO:0005743">
    <property type="term" value="C:mitochondrial inner membrane"/>
    <property type="evidence" value="ECO:0007669"/>
    <property type="project" value="TreeGrafter"/>
</dbReference>
<reference evidence="12 13" key="1">
    <citation type="submission" date="2014-03" db="EMBL/GenBank/DDBJ databases">
        <title>Draft genome of the hookworm Oesophagostomum dentatum.</title>
        <authorList>
            <person name="Mitreva M."/>
        </authorList>
    </citation>
    <scope>NUCLEOTIDE SEQUENCE [LARGE SCALE GENOMIC DNA]</scope>
    <source>
        <strain evidence="12 13">OD-Hann</strain>
    </source>
</reference>
<evidence type="ECO:0000256" key="5">
    <source>
        <dbReference type="ARBA" id="ARBA00022840"/>
    </source>
</evidence>
<feature type="compositionally biased region" description="Basic and acidic residues" evidence="8">
    <location>
        <begin position="746"/>
        <end position="756"/>
    </location>
</feature>
<dbReference type="PANTHER" id="PTHR43394">
    <property type="entry name" value="ATP-DEPENDENT PERMEASE MDL1, MITOCHONDRIAL"/>
    <property type="match status" value="1"/>
</dbReference>
<dbReference type="GO" id="GO:0090374">
    <property type="term" value="P:oligopeptide export from mitochondrion"/>
    <property type="evidence" value="ECO:0007669"/>
    <property type="project" value="TreeGrafter"/>
</dbReference>
<keyword evidence="4" id="KW-0547">Nucleotide-binding</keyword>
<dbReference type="EMBL" id="KN549486">
    <property type="protein sequence ID" value="KHJ97250.1"/>
    <property type="molecule type" value="Genomic_DNA"/>
</dbReference>
<evidence type="ECO:0000256" key="4">
    <source>
        <dbReference type="ARBA" id="ARBA00022741"/>
    </source>
</evidence>
<feature type="transmembrane region" description="Helical" evidence="9">
    <location>
        <begin position="144"/>
        <end position="164"/>
    </location>
</feature>
<protein>
    <submittedName>
        <fullName evidence="12">ABC transporter transmembrane region</fullName>
    </submittedName>
</protein>
<dbReference type="Gene3D" id="3.40.50.300">
    <property type="entry name" value="P-loop containing nucleotide triphosphate hydrolases"/>
    <property type="match status" value="3"/>
</dbReference>
<dbReference type="FunFam" id="3.40.50.300:FF:000913">
    <property type="entry name" value="ABC multidrug transporter SitT"/>
    <property type="match status" value="1"/>
</dbReference>